<dbReference type="PANTHER" id="PTHR30432">
    <property type="entry name" value="TRANSCRIPTIONAL REGULATOR MODE"/>
    <property type="match status" value="1"/>
</dbReference>
<sequence length="280" mass="32067">MSTCAFINSRAFLKDDVEDIDSKINYLKKTIFSLKDLEVEDIYVLLGEYSSKISRELVKSDTVIILDEKYEEHSLFESELSGISKSCNHYEKVLYMSLDLKDISKSVIEKLLEFNEFTVANFENREVHLALILTEDLKKVTGSGKSLIEELKDINSNWSSVNLCRELEVEEELRCQIKVTIFKDDKFFGPGVSRLIKLVDEMGSVKYAANAMNISYSKAWKMIDKMESELGFLVVDRKPGGSGGGESVITNEGRQFLNNYELIVKKSKKYTMELFNDIFK</sequence>
<dbReference type="GO" id="GO:0003700">
    <property type="term" value="F:DNA-binding transcription factor activity"/>
    <property type="evidence" value="ECO:0007669"/>
    <property type="project" value="InterPro"/>
</dbReference>
<evidence type="ECO:0000313" key="3">
    <source>
        <dbReference type="Proteomes" id="UP000184032"/>
    </source>
</evidence>
<dbReference type="OrthoDB" id="285216at2"/>
<dbReference type="STRING" id="1120995.SAMN02745245_01749"/>
<dbReference type="EMBL" id="FQXI01000016">
    <property type="protein sequence ID" value="SHH61628.1"/>
    <property type="molecule type" value="Genomic_DNA"/>
</dbReference>
<dbReference type="RefSeq" id="WP_083529184.1">
    <property type="nucleotide sequence ID" value="NZ_FQXI01000016.1"/>
</dbReference>
<dbReference type="InterPro" id="IPR036390">
    <property type="entry name" value="WH_DNA-bd_sf"/>
</dbReference>
<evidence type="ECO:0000313" key="2">
    <source>
        <dbReference type="EMBL" id="SHH61628.1"/>
    </source>
</evidence>
<dbReference type="AlphaFoldDB" id="A0A1M5UFF3"/>
<dbReference type="PANTHER" id="PTHR30432:SF1">
    <property type="entry name" value="DNA-BINDING TRANSCRIPTIONAL DUAL REGULATOR MODE"/>
    <property type="match status" value="1"/>
</dbReference>
<dbReference type="InterPro" id="IPR051815">
    <property type="entry name" value="Molybdate_resp_trans_reg"/>
</dbReference>
<keyword evidence="3" id="KW-1185">Reference proteome</keyword>
<organism evidence="2 3">
    <name type="scientific">Anaerosphaera aminiphila DSM 21120</name>
    <dbReference type="NCBI Taxonomy" id="1120995"/>
    <lineage>
        <taxon>Bacteria</taxon>
        <taxon>Bacillati</taxon>
        <taxon>Bacillota</taxon>
        <taxon>Tissierellia</taxon>
        <taxon>Tissierellales</taxon>
        <taxon>Peptoniphilaceae</taxon>
        <taxon>Anaerosphaera</taxon>
    </lineage>
</organism>
<gene>
    <name evidence="2" type="ORF">SAMN02745245_01749</name>
</gene>
<reference evidence="2 3" key="1">
    <citation type="submission" date="2016-11" db="EMBL/GenBank/DDBJ databases">
        <authorList>
            <person name="Jaros S."/>
            <person name="Januszkiewicz K."/>
            <person name="Wedrychowicz H."/>
        </authorList>
    </citation>
    <scope>NUCLEOTIDE SEQUENCE [LARGE SCALE GENOMIC DNA]</scope>
    <source>
        <strain evidence="2 3">DSM 21120</strain>
    </source>
</reference>
<proteinExistence type="predicted"/>
<evidence type="ECO:0000259" key="1">
    <source>
        <dbReference type="Pfam" id="PF00126"/>
    </source>
</evidence>
<dbReference type="Pfam" id="PF00126">
    <property type="entry name" value="HTH_1"/>
    <property type="match status" value="1"/>
</dbReference>
<dbReference type="InterPro" id="IPR000847">
    <property type="entry name" value="LysR_HTH_N"/>
</dbReference>
<dbReference type="SUPFAM" id="SSF46785">
    <property type="entry name" value="Winged helix' DNA-binding domain"/>
    <property type="match status" value="1"/>
</dbReference>
<dbReference type="Proteomes" id="UP000184032">
    <property type="component" value="Unassembled WGS sequence"/>
</dbReference>
<accession>A0A1M5UFF3</accession>
<feature type="domain" description="HTH lysR-type" evidence="1">
    <location>
        <begin position="196"/>
        <end position="253"/>
    </location>
</feature>
<protein>
    <submittedName>
        <fullName evidence="2">ModE molybdate transport repressor domain-containing protein</fullName>
    </submittedName>
</protein>
<name>A0A1M5UFF3_9FIRM</name>
<dbReference type="InterPro" id="IPR036388">
    <property type="entry name" value="WH-like_DNA-bd_sf"/>
</dbReference>
<dbReference type="Gene3D" id="1.10.10.10">
    <property type="entry name" value="Winged helix-like DNA-binding domain superfamily/Winged helix DNA-binding domain"/>
    <property type="match status" value="1"/>
</dbReference>